<evidence type="ECO:0008006" key="2">
    <source>
        <dbReference type="Google" id="ProtNLM"/>
    </source>
</evidence>
<dbReference type="PANTHER" id="PTHR38816">
    <property type="entry name" value="EXOSOME SUBUNIT, DUF54 FAMILY-RELATED"/>
    <property type="match status" value="1"/>
</dbReference>
<dbReference type="PANTHER" id="PTHR38816:SF1">
    <property type="entry name" value="EXOSOME SUBUNIT"/>
    <property type="match status" value="1"/>
</dbReference>
<dbReference type="EMBL" id="DRVT01000047">
    <property type="protein sequence ID" value="HHI49264.1"/>
    <property type="molecule type" value="Genomic_DNA"/>
</dbReference>
<gene>
    <name evidence="1" type="ORF">ENL91_03740</name>
</gene>
<accession>A0A7J3UZQ3</accession>
<organism evidence="1">
    <name type="scientific">Candidatus Methanosuratincola petrocarbonis</name>
    <name type="common">ex Vanwonterghem et al. 2016</name>
    <dbReference type="NCBI Taxonomy" id="1867261"/>
    <lineage>
        <taxon>Archaea</taxon>
        <taxon>Thermoproteota</taxon>
        <taxon>Methanosuratincolia</taxon>
        <taxon>Candidatus Methanomethylicales</taxon>
        <taxon>Candidatus Methanomethylicaceae</taxon>
        <taxon>Candidatus Methanosuratincola (ex Vanwonterghem et al. 2016)</taxon>
    </lineage>
</organism>
<evidence type="ECO:0000313" key="1">
    <source>
        <dbReference type="EMBL" id="HHI49264.1"/>
    </source>
</evidence>
<protein>
    <recommendedName>
        <fullName evidence="2">Exosome protein</fullName>
    </recommendedName>
</protein>
<dbReference type="Pfam" id="PF01877">
    <property type="entry name" value="RNA_binding"/>
    <property type="match status" value="1"/>
</dbReference>
<sequence>MISKVSMSLICHATEDQKKVEQALLNLLPEAIRGSAAVKYTLAKGHHGNEIRIASLEEEGSAAKDVVDYITKLLPPGDILRLRDEMDRYFDSRSTFFLRLDKQKAFSGSLRLSDSDDVIRVKISVQLRKGEESKILRFLNLA</sequence>
<dbReference type="AlphaFoldDB" id="A0A7J3UZQ3"/>
<dbReference type="Gene3D" id="3.30.1440.10">
    <property type="match status" value="1"/>
</dbReference>
<dbReference type="InterPro" id="IPR022803">
    <property type="entry name" value="Ribosomal_uL5_dom_sf"/>
</dbReference>
<comment type="caution">
    <text evidence="1">The sequence shown here is derived from an EMBL/GenBank/DDBJ whole genome shotgun (WGS) entry which is preliminary data.</text>
</comment>
<dbReference type="InterPro" id="IPR002739">
    <property type="entry name" value="PAB1135-like"/>
</dbReference>
<dbReference type="SUPFAM" id="SSF55282">
    <property type="entry name" value="RL5-like"/>
    <property type="match status" value="1"/>
</dbReference>
<reference evidence="1" key="1">
    <citation type="journal article" date="2020" name="mSystems">
        <title>Genome- and Community-Level Interaction Insights into Carbon Utilization and Element Cycling Functions of Hydrothermarchaeota in Hydrothermal Sediment.</title>
        <authorList>
            <person name="Zhou Z."/>
            <person name="Liu Y."/>
            <person name="Xu W."/>
            <person name="Pan J."/>
            <person name="Luo Z.H."/>
            <person name="Li M."/>
        </authorList>
    </citation>
    <scope>NUCLEOTIDE SEQUENCE [LARGE SCALE GENOMIC DNA]</scope>
    <source>
        <strain evidence="1">SpSt-1038</strain>
    </source>
</reference>
<name>A0A7J3UZQ3_9CREN</name>
<proteinExistence type="predicted"/>